<reference evidence="2" key="1">
    <citation type="submission" date="2021-01" db="EMBL/GenBank/DDBJ databases">
        <authorList>
            <person name="Corre E."/>
            <person name="Pelletier E."/>
            <person name="Niang G."/>
            <person name="Scheremetjew M."/>
            <person name="Finn R."/>
            <person name="Kale V."/>
            <person name="Holt S."/>
            <person name="Cochrane G."/>
            <person name="Meng A."/>
            <person name="Brown T."/>
            <person name="Cohen L."/>
        </authorList>
    </citation>
    <scope>NUCLEOTIDE SEQUENCE</scope>
    <source>
        <strain evidence="2">NIES-381</strain>
    </source>
</reference>
<evidence type="ECO:0008006" key="3">
    <source>
        <dbReference type="Google" id="ProtNLM"/>
    </source>
</evidence>
<dbReference type="SUPFAM" id="SSF52540">
    <property type="entry name" value="P-loop containing nucleoside triphosphate hydrolases"/>
    <property type="match status" value="1"/>
</dbReference>
<keyword evidence="1" id="KW-0235">DNA replication</keyword>
<dbReference type="GO" id="GO:0005663">
    <property type="term" value="C:DNA replication factor C complex"/>
    <property type="evidence" value="ECO:0007669"/>
    <property type="project" value="TreeGrafter"/>
</dbReference>
<name>A0A7S1J8N0_9EUGL</name>
<dbReference type="InterPro" id="IPR008921">
    <property type="entry name" value="DNA_pol3_clamp-load_cplx_C"/>
</dbReference>
<dbReference type="GO" id="GO:0003689">
    <property type="term" value="F:DNA clamp loader activity"/>
    <property type="evidence" value="ECO:0007669"/>
    <property type="project" value="TreeGrafter"/>
</dbReference>
<dbReference type="EMBL" id="HBGA01126965">
    <property type="protein sequence ID" value="CAD9035812.1"/>
    <property type="molecule type" value="Transcribed_RNA"/>
</dbReference>
<dbReference type="GO" id="GO:0005634">
    <property type="term" value="C:nucleus"/>
    <property type="evidence" value="ECO:0007669"/>
    <property type="project" value="TreeGrafter"/>
</dbReference>
<evidence type="ECO:0000313" key="2">
    <source>
        <dbReference type="EMBL" id="CAD9035812.1"/>
    </source>
</evidence>
<proteinExistence type="predicted"/>
<organism evidence="2">
    <name type="scientific">Eutreptiella gymnastica</name>
    <dbReference type="NCBI Taxonomy" id="73025"/>
    <lineage>
        <taxon>Eukaryota</taxon>
        <taxon>Discoba</taxon>
        <taxon>Euglenozoa</taxon>
        <taxon>Euglenida</taxon>
        <taxon>Spirocuta</taxon>
        <taxon>Euglenophyceae</taxon>
        <taxon>Eutreptiales</taxon>
        <taxon>Eutreptiaceae</taxon>
        <taxon>Eutreptiella</taxon>
    </lineage>
</organism>
<gene>
    <name evidence="2" type="ORF">EGYM00392_LOCUS46966</name>
</gene>
<dbReference type="Pfam" id="PF21960">
    <property type="entry name" value="RCF1-5-like_lid"/>
    <property type="match status" value="1"/>
</dbReference>
<dbReference type="GO" id="GO:0006281">
    <property type="term" value="P:DNA repair"/>
    <property type="evidence" value="ECO:0007669"/>
    <property type="project" value="TreeGrafter"/>
</dbReference>
<dbReference type="InterPro" id="IPR027417">
    <property type="entry name" value="P-loop_NTPase"/>
</dbReference>
<dbReference type="InterPro" id="IPR050238">
    <property type="entry name" value="DNA_Rep/Repair_Clamp_Loader"/>
</dbReference>
<dbReference type="FunFam" id="1.10.8.60:FF:000030">
    <property type="entry name" value="replication factor C subunit 3"/>
    <property type="match status" value="1"/>
</dbReference>
<dbReference type="Gene3D" id="1.10.8.60">
    <property type="match status" value="1"/>
</dbReference>
<dbReference type="AlphaFoldDB" id="A0A7S1J8N0"/>
<dbReference type="PANTHER" id="PTHR11669:SF1">
    <property type="entry name" value="REPLICATION FACTOR C SUBUNIT 3"/>
    <property type="match status" value="1"/>
</dbReference>
<dbReference type="FunFam" id="1.20.272.10:FF:000002">
    <property type="entry name" value="Replication factor C subunit 3"/>
    <property type="match status" value="1"/>
</dbReference>
<accession>A0A7S1J8N0</accession>
<dbReference type="GO" id="GO:0006261">
    <property type="term" value="P:DNA-templated DNA replication"/>
    <property type="evidence" value="ECO:0007669"/>
    <property type="project" value="TreeGrafter"/>
</dbReference>
<protein>
    <recommendedName>
        <fullName evidence="3">Replication factor C C-terminal domain-containing protein</fullName>
    </recommendedName>
</protein>
<sequence>MALLRHYFGSGVERLKNEHKTYKVNEKQVEVSTLSSQYHIEVNPSEAGTSDRIVIMTMIKEIAESAPLDSSGAKSFKVIILSEVDQLSRGAQQALRRTMEKYVKTCRLILVANTTSKIIDPLKSRCLGIRVPLPQSHEVIGVLNHVAKKESFALPLEFAQQIAEGSGGNLRRAILSLEAAKVQHYPFAPEQSIPKPDWEAYLEVVAKGMCTEQSPKQILEVRGQLYEVLASCIAPETILQNLAGQLMKSLDTNMKCQVARWAAHYEHMMKRGSKPIVHLEAFVAKFMYLYRKAINM</sequence>
<evidence type="ECO:0000256" key="1">
    <source>
        <dbReference type="ARBA" id="ARBA00022705"/>
    </source>
</evidence>
<dbReference type="PANTHER" id="PTHR11669">
    <property type="entry name" value="REPLICATION FACTOR C / DNA POLYMERASE III GAMMA-TAU SUBUNIT"/>
    <property type="match status" value="1"/>
</dbReference>
<dbReference type="SUPFAM" id="SSF48019">
    <property type="entry name" value="post-AAA+ oligomerization domain-like"/>
    <property type="match status" value="1"/>
</dbReference>
<dbReference type="Pfam" id="PF13177">
    <property type="entry name" value="DNA_pol3_delta2"/>
    <property type="match status" value="1"/>
</dbReference>
<dbReference type="Gene3D" id="1.20.272.10">
    <property type="match status" value="1"/>
</dbReference>
<dbReference type="Gene3D" id="3.40.50.300">
    <property type="entry name" value="P-loop containing nucleotide triphosphate hydrolases"/>
    <property type="match status" value="1"/>
</dbReference>
<dbReference type="GO" id="GO:0003677">
    <property type="term" value="F:DNA binding"/>
    <property type="evidence" value="ECO:0007669"/>
    <property type="project" value="InterPro"/>
</dbReference>
<dbReference type="Pfam" id="PF22534">
    <property type="entry name" value="RFC_C"/>
    <property type="match status" value="1"/>
</dbReference>